<keyword evidence="3" id="KW-1185">Reference proteome</keyword>
<gene>
    <name evidence="2" type="ORF">FGO68_gene13309</name>
</gene>
<evidence type="ECO:0000313" key="2">
    <source>
        <dbReference type="EMBL" id="TNV72664.1"/>
    </source>
</evidence>
<keyword evidence="1" id="KW-0812">Transmembrane</keyword>
<feature type="transmembrane region" description="Helical" evidence="1">
    <location>
        <begin position="6"/>
        <end position="25"/>
    </location>
</feature>
<organism evidence="2 3">
    <name type="scientific">Halteria grandinella</name>
    <dbReference type="NCBI Taxonomy" id="5974"/>
    <lineage>
        <taxon>Eukaryota</taxon>
        <taxon>Sar</taxon>
        <taxon>Alveolata</taxon>
        <taxon>Ciliophora</taxon>
        <taxon>Intramacronucleata</taxon>
        <taxon>Spirotrichea</taxon>
        <taxon>Stichotrichia</taxon>
        <taxon>Sporadotrichida</taxon>
        <taxon>Halteriidae</taxon>
        <taxon>Halteria</taxon>
    </lineage>
</organism>
<comment type="caution">
    <text evidence="2">The sequence shown here is derived from an EMBL/GenBank/DDBJ whole genome shotgun (WGS) entry which is preliminary data.</text>
</comment>
<protein>
    <submittedName>
        <fullName evidence="2">Uncharacterized protein</fullName>
    </submittedName>
</protein>
<accession>A0A8J8SVX3</accession>
<reference evidence="2" key="1">
    <citation type="submission" date="2019-06" db="EMBL/GenBank/DDBJ databases">
        <authorList>
            <person name="Zheng W."/>
        </authorList>
    </citation>
    <scope>NUCLEOTIDE SEQUENCE</scope>
    <source>
        <strain evidence="2">QDHG01</strain>
    </source>
</reference>
<proteinExistence type="predicted"/>
<evidence type="ECO:0000313" key="3">
    <source>
        <dbReference type="Proteomes" id="UP000785679"/>
    </source>
</evidence>
<dbReference type="EMBL" id="RRYP01021430">
    <property type="protein sequence ID" value="TNV72664.1"/>
    <property type="molecule type" value="Genomic_DNA"/>
</dbReference>
<sequence>MLVLAFFFIFYLFLVIIAWSLYRYISVSNVSSQYSLSWQISSALISSSVRFGEYSNPYDPTQQYTILLSTLNFLKIPKITQAPAISPIIHLQKQLTQIGLHISLVTHFHQKNVSRNNHLTHQMRAWVLWRGIASPK</sequence>
<keyword evidence="1" id="KW-1133">Transmembrane helix</keyword>
<name>A0A8J8SVX3_HALGN</name>
<evidence type="ECO:0000256" key="1">
    <source>
        <dbReference type="SAM" id="Phobius"/>
    </source>
</evidence>
<dbReference type="Proteomes" id="UP000785679">
    <property type="component" value="Unassembled WGS sequence"/>
</dbReference>
<dbReference type="AlphaFoldDB" id="A0A8J8SVX3"/>
<keyword evidence="1" id="KW-0472">Membrane</keyword>